<dbReference type="AlphaFoldDB" id="A0AAV7QVW4"/>
<sequence>MAGAGRNALLALRPRDVARARRGPSASVGTVGLILLWIQPPGVLFRLGPFSLPSSCRSTFFLPSPVSSCFPGPKTSGHLPRPRRSEPTTGSGSAPCGSLFIQFSLPLRASHTYTAESGPPRAPPQPLVQSQPSPPGPGSRHAAPALPALIPPLRTAAPAGRLLTEARPGVTITSPRSVRIEKPLRIPGRLFTLPDLRADTQRGPGRQELSSVVPTTISFRLTGGPGSEVQGRRPRRHPQSGRISGGAPHLGFGRAPQSRPPS</sequence>
<dbReference type="Proteomes" id="UP001066276">
    <property type="component" value="Chromosome 6"/>
</dbReference>
<evidence type="ECO:0000313" key="3">
    <source>
        <dbReference type="Proteomes" id="UP001066276"/>
    </source>
</evidence>
<gene>
    <name evidence="2" type="ORF">NDU88_010854</name>
</gene>
<keyword evidence="3" id="KW-1185">Reference proteome</keyword>
<dbReference type="EMBL" id="JANPWB010000010">
    <property type="protein sequence ID" value="KAJ1144556.1"/>
    <property type="molecule type" value="Genomic_DNA"/>
</dbReference>
<feature type="compositionally biased region" description="Pro residues" evidence="1">
    <location>
        <begin position="120"/>
        <end position="137"/>
    </location>
</feature>
<evidence type="ECO:0000256" key="1">
    <source>
        <dbReference type="SAM" id="MobiDB-lite"/>
    </source>
</evidence>
<evidence type="ECO:0000313" key="2">
    <source>
        <dbReference type="EMBL" id="KAJ1144556.1"/>
    </source>
</evidence>
<proteinExistence type="predicted"/>
<feature type="region of interest" description="Disordered" evidence="1">
    <location>
        <begin position="112"/>
        <end position="145"/>
    </location>
</feature>
<name>A0AAV7QVW4_PLEWA</name>
<organism evidence="2 3">
    <name type="scientific">Pleurodeles waltl</name>
    <name type="common">Iberian ribbed newt</name>
    <dbReference type="NCBI Taxonomy" id="8319"/>
    <lineage>
        <taxon>Eukaryota</taxon>
        <taxon>Metazoa</taxon>
        <taxon>Chordata</taxon>
        <taxon>Craniata</taxon>
        <taxon>Vertebrata</taxon>
        <taxon>Euteleostomi</taxon>
        <taxon>Amphibia</taxon>
        <taxon>Batrachia</taxon>
        <taxon>Caudata</taxon>
        <taxon>Salamandroidea</taxon>
        <taxon>Salamandridae</taxon>
        <taxon>Pleurodelinae</taxon>
        <taxon>Pleurodeles</taxon>
    </lineage>
</organism>
<feature type="region of interest" description="Disordered" evidence="1">
    <location>
        <begin position="71"/>
        <end position="95"/>
    </location>
</feature>
<comment type="caution">
    <text evidence="2">The sequence shown here is derived from an EMBL/GenBank/DDBJ whole genome shotgun (WGS) entry which is preliminary data.</text>
</comment>
<reference evidence="2" key="1">
    <citation type="journal article" date="2022" name="bioRxiv">
        <title>Sequencing and chromosome-scale assembly of the giantPleurodeles waltlgenome.</title>
        <authorList>
            <person name="Brown T."/>
            <person name="Elewa A."/>
            <person name="Iarovenko S."/>
            <person name="Subramanian E."/>
            <person name="Araus A.J."/>
            <person name="Petzold A."/>
            <person name="Susuki M."/>
            <person name="Suzuki K.-i.T."/>
            <person name="Hayashi T."/>
            <person name="Toyoda A."/>
            <person name="Oliveira C."/>
            <person name="Osipova E."/>
            <person name="Leigh N.D."/>
            <person name="Simon A."/>
            <person name="Yun M.H."/>
        </authorList>
    </citation>
    <scope>NUCLEOTIDE SEQUENCE</scope>
    <source>
        <strain evidence="2">20211129_DDA</strain>
        <tissue evidence="2">Liver</tissue>
    </source>
</reference>
<feature type="region of interest" description="Disordered" evidence="1">
    <location>
        <begin position="217"/>
        <end position="262"/>
    </location>
</feature>
<accession>A0AAV7QVW4</accession>
<protein>
    <submittedName>
        <fullName evidence="2">Uncharacterized protein</fullName>
    </submittedName>
</protein>